<evidence type="ECO:0000256" key="2">
    <source>
        <dbReference type="SAM" id="Phobius"/>
    </source>
</evidence>
<dbReference type="AlphaFoldDB" id="A0A1F7XPV2"/>
<name>A0A1F7XPV2_9BACT</name>
<dbReference type="EMBL" id="MGFY01000010">
    <property type="protein sequence ID" value="OGM17046.1"/>
    <property type="molecule type" value="Genomic_DNA"/>
</dbReference>
<evidence type="ECO:0000313" key="4">
    <source>
        <dbReference type="Proteomes" id="UP000178401"/>
    </source>
</evidence>
<protein>
    <submittedName>
        <fullName evidence="3">Amyloid fiber anchoring/assembly protein TapA</fullName>
    </submittedName>
</protein>
<sequence>LIPAVLIILGELLSLKNEIKDMVNQKGKSKGLPKLSFSFKSWFTILLVLLSTAYFGVSGAYFSDTEGSSASITTGTWEEPVPTPSTWDKSSLYFDEEFGCKESCEEVRVRVCNGEDAEDMQGTSTWELYFAEIGNPKDGEKIANGIAETLTSGECQELSFVPTEGGNYMFKAYQRPGHPGTGELWSEACEIEGCLVGISNGIQFIEESPTPLPTPTEIPTQELSPTPFL</sequence>
<keyword evidence="2" id="KW-0472">Membrane</keyword>
<gene>
    <name evidence="3" type="ORF">A2V55_02280</name>
</gene>
<accession>A0A1F7XPV2</accession>
<organism evidence="3 4">
    <name type="scientific">Candidatus Woesebacteria bacterium RBG_19FT_COMBO_37_29</name>
    <dbReference type="NCBI Taxonomy" id="1802486"/>
    <lineage>
        <taxon>Bacteria</taxon>
        <taxon>Candidatus Woeseibacteriota</taxon>
    </lineage>
</organism>
<keyword evidence="2" id="KW-1133">Transmembrane helix</keyword>
<reference evidence="3 4" key="1">
    <citation type="journal article" date="2016" name="Nat. Commun.">
        <title>Thousands of microbial genomes shed light on interconnected biogeochemical processes in an aquifer system.</title>
        <authorList>
            <person name="Anantharaman K."/>
            <person name="Brown C.T."/>
            <person name="Hug L.A."/>
            <person name="Sharon I."/>
            <person name="Castelle C.J."/>
            <person name="Probst A.J."/>
            <person name="Thomas B.C."/>
            <person name="Singh A."/>
            <person name="Wilkins M.J."/>
            <person name="Karaoz U."/>
            <person name="Brodie E.L."/>
            <person name="Williams K.H."/>
            <person name="Hubbard S.S."/>
            <person name="Banfield J.F."/>
        </authorList>
    </citation>
    <scope>NUCLEOTIDE SEQUENCE [LARGE SCALE GENOMIC DNA]</scope>
</reference>
<proteinExistence type="predicted"/>
<dbReference type="GO" id="GO:0097311">
    <property type="term" value="C:bacterial biofilm matrix"/>
    <property type="evidence" value="ECO:0007669"/>
    <property type="project" value="InterPro"/>
</dbReference>
<dbReference type="Proteomes" id="UP000178401">
    <property type="component" value="Unassembled WGS sequence"/>
</dbReference>
<feature type="transmembrane region" description="Helical" evidence="2">
    <location>
        <begin position="42"/>
        <end position="62"/>
    </location>
</feature>
<comment type="caution">
    <text evidence="3">The sequence shown here is derived from an EMBL/GenBank/DDBJ whole genome shotgun (WGS) entry which is preliminary data.</text>
</comment>
<evidence type="ECO:0000256" key="1">
    <source>
        <dbReference type="SAM" id="MobiDB-lite"/>
    </source>
</evidence>
<keyword evidence="2" id="KW-0812">Transmembrane</keyword>
<feature type="non-terminal residue" evidence="3">
    <location>
        <position position="1"/>
    </location>
</feature>
<dbReference type="InterPro" id="IPR023848">
    <property type="entry name" value="TasA"/>
</dbReference>
<evidence type="ECO:0000313" key="3">
    <source>
        <dbReference type="EMBL" id="OGM17046.1"/>
    </source>
</evidence>
<feature type="region of interest" description="Disordered" evidence="1">
    <location>
        <begin position="207"/>
        <end position="229"/>
    </location>
</feature>
<dbReference type="NCBIfam" id="TIGR04087">
    <property type="entry name" value="YqxM_for_SipW"/>
    <property type="match status" value="1"/>
</dbReference>